<dbReference type="PANTHER" id="PTHR44591:SF3">
    <property type="entry name" value="RESPONSE REGULATORY DOMAIN-CONTAINING PROTEIN"/>
    <property type="match status" value="1"/>
</dbReference>
<name>A0A4D6KI59_9EURY</name>
<dbReference type="OMA" id="MINTISE"/>
<dbReference type="SUPFAM" id="SSF52172">
    <property type="entry name" value="CheY-like"/>
    <property type="match status" value="1"/>
</dbReference>
<dbReference type="KEGG" id="halz:E5139_12620"/>
<evidence type="ECO:0000313" key="4">
    <source>
        <dbReference type="EMBL" id="QCD66449.1"/>
    </source>
</evidence>
<dbReference type="InterPro" id="IPR050595">
    <property type="entry name" value="Bact_response_regulator"/>
</dbReference>
<dbReference type="PROSITE" id="PS50110">
    <property type="entry name" value="RESPONSE_REGULATORY"/>
    <property type="match status" value="1"/>
</dbReference>
<dbReference type="RefSeq" id="WP_015762854.1">
    <property type="nucleotide sequence ID" value="NZ_CP039375.1"/>
</dbReference>
<evidence type="ECO:0000256" key="1">
    <source>
        <dbReference type="ARBA" id="ARBA00022553"/>
    </source>
</evidence>
<reference evidence="4 5" key="2">
    <citation type="submission" date="2019-04" db="EMBL/GenBank/DDBJ databases">
        <authorList>
            <person name="Yang S."/>
            <person name="Wei W."/>
        </authorList>
    </citation>
    <scope>NUCLEOTIDE SEQUENCE [LARGE SCALE GENOMIC DNA]</scope>
    <source>
        <strain evidence="5">ZP60</strain>
    </source>
</reference>
<proteinExistence type="predicted"/>
<dbReference type="InterPro" id="IPR001789">
    <property type="entry name" value="Sig_transdc_resp-reg_receiver"/>
</dbReference>
<sequence>MAIEVLIVDEDEDVLEITEAFLGRQEGLTVATESDPEAALERVRAGSFDAVVSDLTMPKLDGLELCQEIRASRPEIPFLVFTGRDEDDIDDGAAACPTAFVKKSTGTEQYATLAREIREAL</sequence>
<gene>
    <name evidence="4" type="ORF">E5139_12620</name>
</gene>
<reference evidence="4 5" key="1">
    <citation type="submission" date="2019-04" db="EMBL/GenBank/DDBJ databases">
        <title>Complete genome sequence of Arthrobacter sp. ZXY-2 associated with effective atrazine degradation and salt adaptation.</title>
        <authorList>
            <person name="Zhao X."/>
        </authorList>
    </citation>
    <scope>NUCLEOTIDE SEQUENCE [LARGE SCALE GENOMIC DNA]</scope>
    <source>
        <strain evidence="5">ZP60</strain>
    </source>
</reference>
<dbReference type="GeneID" id="42179797"/>
<keyword evidence="1 2" id="KW-0597">Phosphoprotein</keyword>
<organism evidence="4 5">
    <name type="scientific">Halomicrobium mukohataei</name>
    <dbReference type="NCBI Taxonomy" id="57705"/>
    <lineage>
        <taxon>Archaea</taxon>
        <taxon>Methanobacteriati</taxon>
        <taxon>Methanobacteriota</taxon>
        <taxon>Stenosarchaea group</taxon>
        <taxon>Halobacteria</taxon>
        <taxon>Halobacteriales</taxon>
        <taxon>Haloarculaceae</taxon>
        <taxon>Halomicrobium</taxon>
    </lineage>
</organism>
<dbReference type="InterPro" id="IPR011006">
    <property type="entry name" value="CheY-like_superfamily"/>
</dbReference>
<dbReference type="SMART" id="SM00448">
    <property type="entry name" value="REC"/>
    <property type="match status" value="1"/>
</dbReference>
<dbReference type="Gene3D" id="3.40.50.2300">
    <property type="match status" value="1"/>
</dbReference>
<feature type="modified residue" description="4-aspartylphosphate" evidence="2">
    <location>
        <position position="54"/>
    </location>
</feature>
<protein>
    <submittedName>
        <fullName evidence="4">Response regulator</fullName>
    </submittedName>
</protein>
<dbReference type="Proteomes" id="UP000297053">
    <property type="component" value="Chromosome"/>
</dbReference>
<dbReference type="Pfam" id="PF00072">
    <property type="entry name" value="Response_reg"/>
    <property type="match status" value="1"/>
</dbReference>
<dbReference type="GO" id="GO:0000160">
    <property type="term" value="P:phosphorelay signal transduction system"/>
    <property type="evidence" value="ECO:0007669"/>
    <property type="project" value="InterPro"/>
</dbReference>
<dbReference type="EMBL" id="CP039375">
    <property type="protein sequence ID" value="QCD66449.1"/>
    <property type="molecule type" value="Genomic_DNA"/>
</dbReference>
<evidence type="ECO:0000259" key="3">
    <source>
        <dbReference type="PROSITE" id="PS50110"/>
    </source>
</evidence>
<evidence type="ECO:0000313" key="5">
    <source>
        <dbReference type="Proteomes" id="UP000297053"/>
    </source>
</evidence>
<evidence type="ECO:0000256" key="2">
    <source>
        <dbReference type="PROSITE-ProRule" id="PRU00169"/>
    </source>
</evidence>
<dbReference type="PANTHER" id="PTHR44591">
    <property type="entry name" value="STRESS RESPONSE REGULATOR PROTEIN 1"/>
    <property type="match status" value="1"/>
</dbReference>
<accession>A0A4D6KI59</accession>
<dbReference type="AlphaFoldDB" id="A0A4D6KI59"/>
<feature type="domain" description="Response regulatory" evidence="3">
    <location>
        <begin position="4"/>
        <end position="117"/>
    </location>
</feature>